<dbReference type="Proteomes" id="UP000007755">
    <property type="component" value="Unassembled WGS sequence"/>
</dbReference>
<gene>
    <name evidence="1" type="ORF">G5I_03608</name>
</gene>
<dbReference type="InParanoid" id="F4WDF5"/>
<evidence type="ECO:0000313" key="1">
    <source>
        <dbReference type="EMBL" id="EGI67735.1"/>
    </source>
</evidence>
<protein>
    <submittedName>
        <fullName evidence="1">Uncharacterized protein</fullName>
    </submittedName>
</protein>
<evidence type="ECO:0000313" key="2">
    <source>
        <dbReference type="Proteomes" id="UP000007755"/>
    </source>
</evidence>
<name>F4WDF5_ACREC</name>
<dbReference type="EMBL" id="GL888087">
    <property type="protein sequence ID" value="EGI67735.1"/>
    <property type="molecule type" value="Genomic_DNA"/>
</dbReference>
<dbReference type="AlphaFoldDB" id="F4WDF5"/>
<keyword evidence="2" id="KW-1185">Reference proteome</keyword>
<reference evidence="1" key="1">
    <citation type="submission" date="2011-02" db="EMBL/GenBank/DDBJ databases">
        <title>The genome of the leaf-cutting ant Acromyrmex echinatior suggests key adaptations to social evolution and fungus farming.</title>
        <authorList>
            <person name="Nygaard S."/>
            <person name="Zhang G."/>
        </authorList>
    </citation>
    <scope>NUCLEOTIDE SEQUENCE</scope>
</reference>
<sequence>MLNPKLKSASLTITDIGIGRRVQGIPDAHASMSGIILREIFLSIDINSVAPRGYVCDDPRYRSFLTLDVASFPLAILLANFLIGDWWWAMQIPIFARRCNKRYQPRFQSSSQLALVLFLAAAPPSIRLNPSLLNLTGDKNGNPQSDAGSVIFARKSPPRRNHCVIRKDAFDAHLYDKVAVSVDMEVFLRSASAISYLAVCRHVAMV</sequence>
<accession>F4WDF5</accession>
<proteinExistence type="predicted"/>
<organism evidence="2">
    <name type="scientific">Acromyrmex echinatior</name>
    <name type="common">Panamanian leafcutter ant</name>
    <name type="synonym">Acromyrmex octospinosus echinatior</name>
    <dbReference type="NCBI Taxonomy" id="103372"/>
    <lineage>
        <taxon>Eukaryota</taxon>
        <taxon>Metazoa</taxon>
        <taxon>Ecdysozoa</taxon>
        <taxon>Arthropoda</taxon>
        <taxon>Hexapoda</taxon>
        <taxon>Insecta</taxon>
        <taxon>Pterygota</taxon>
        <taxon>Neoptera</taxon>
        <taxon>Endopterygota</taxon>
        <taxon>Hymenoptera</taxon>
        <taxon>Apocrita</taxon>
        <taxon>Aculeata</taxon>
        <taxon>Formicoidea</taxon>
        <taxon>Formicidae</taxon>
        <taxon>Myrmicinae</taxon>
        <taxon>Acromyrmex</taxon>
    </lineage>
</organism>